<dbReference type="Gene3D" id="3.90.1150.170">
    <property type="match status" value="1"/>
</dbReference>
<protein>
    <submittedName>
        <fullName evidence="8">Pyridoxal-dependent decarboxylase</fullName>
    </submittedName>
</protein>
<evidence type="ECO:0000256" key="4">
    <source>
        <dbReference type="ARBA" id="ARBA00022898"/>
    </source>
</evidence>
<dbReference type="RefSeq" id="WP_171415660.1">
    <property type="nucleotide sequence ID" value="NZ_JABFOR010000005.1"/>
</dbReference>
<evidence type="ECO:0000256" key="7">
    <source>
        <dbReference type="RuleBase" id="RU000382"/>
    </source>
</evidence>
<proteinExistence type="inferred from homology"/>
<evidence type="ECO:0000256" key="6">
    <source>
        <dbReference type="PIRSR" id="PIRSR602129-50"/>
    </source>
</evidence>
<evidence type="ECO:0000256" key="1">
    <source>
        <dbReference type="ARBA" id="ARBA00001933"/>
    </source>
</evidence>
<comment type="similarity">
    <text evidence="2 7">Belongs to the group II decarboxylase family.</text>
</comment>
<comment type="cofactor">
    <cofactor evidence="1 6 7">
        <name>pyridoxal 5'-phosphate</name>
        <dbReference type="ChEBI" id="CHEBI:597326"/>
    </cofactor>
</comment>
<evidence type="ECO:0000313" key="8">
    <source>
        <dbReference type="EMBL" id="NOJ70227.1"/>
    </source>
</evidence>
<dbReference type="SUPFAM" id="SSF53383">
    <property type="entry name" value="PLP-dependent transferases"/>
    <property type="match status" value="1"/>
</dbReference>
<dbReference type="Proteomes" id="UP000552038">
    <property type="component" value="Unassembled WGS sequence"/>
</dbReference>
<dbReference type="PANTHER" id="PTHR11999:SF70">
    <property type="entry name" value="MIP05841P"/>
    <property type="match status" value="1"/>
</dbReference>
<dbReference type="AlphaFoldDB" id="A0AAP6ZY46"/>
<feature type="modified residue" description="N6-(pyridoxal phosphate)lysine" evidence="6">
    <location>
        <position position="304"/>
    </location>
</feature>
<evidence type="ECO:0000256" key="3">
    <source>
        <dbReference type="ARBA" id="ARBA00022793"/>
    </source>
</evidence>
<dbReference type="GO" id="GO:0030170">
    <property type="term" value="F:pyridoxal phosphate binding"/>
    <property type="evidence" value="ECO:0007669"/>
    <property type="project" value="InterPro"/>
</dbReference>
<keyword evidence="4 6" id="KW-0663">Pyridoxal phosphate</keyword>
<comment type="caution">
    <text evidence="8">The sequence shown here is derived from an EMBL/GenBank/DDBJ whole genome shotgun (WGS) entry which is preliminary data.</text>
</comment>
<dbReference type="EMBL" id="JABFOR010000005">
    <property type="protein sequence ID" value="NOJ70227.1"/>
    <property type="molecule type" value="Genomic_DNA"/>
</dbReference>
<dbReference type="PROSITE" id="PS00392">
    <property type="entry name" value="DDC_GAD_HDC_YDC"/>
    <property type="match status" value="1"/>
</dbReference>
<evidence type="ECO:0000256" key="2">
    <source>
        <dbReference type="ARBA" id="ARBA00009533"/>
    </source>
</evidence>
<gene>
    <name evidence="8" type="ORF">HMI46_06635</name>
</gene>
<sequence length="490" mass="55042">MVHLHPTLDLSTEEQMELGKYAIDQICHYLEHTDEVNVSPELNPTEIVQYAEQIDFHNPVTPKEAVHYIVEGLRRYQVHTAHPGYYGLFNPRPNFMGIVADTITAAFNPQLAVWSHAPLAVEIENYVLREFAVRFGYPRETSNGTFTTGGAEANLTAVLTALCDHFPEYTTKGLASLDKPPVMYASSESHHSLVKAARACGLGTDSIRSIRSNASLQMDAEALALQIQQDREAGFAPFLIVATAGTTGAGAIDPIADIAELAEQEMIWLHVDAAYGGAMILAPELGNWLQGINRADSITFDAHKWLSVPMGAGMYFTRHPHILQQTFRMTADYMPKEGTELETFDPYTHSIQWSRRFIGLKLYMSLATAGWEGYRLLVRRQIERGNFLRQELERSGWSIMNDTIMPVVCFNDQAALANHDLDFVRFIHEKVLATGKAWISIFTIQDTPALRACITNFDTTEQHMIELIHLLNAARQEYMTKIPSYNGMIY</sequence>
<dbReference type="GO" id="GO:0004058">
    <property type="term" value="F:aromatic-L-amino-acid decarboxylase activity"/>
    <property type="evidence" value="ECO:0007669"/>
    <property type="project" value="UniProtKB-ARBA"/>
</dbReference>
<dbReference type="InterPro" id="IPR015424">
    <property type="entry name" value="PyrdxlP-dep_Trfase"/>
</dbReference>
<keyword evidence="3" id="KW-0210">Decarboxylase</keyword>
<dbReference type="InterPro" id="IPR010977">
    <property type="entry name" value="Aromatic_deC"/>
</dbReference>
<evidence type="ECO:0000256" key="5">
    <source>
        <dbReference type="ARBA" id="ARBA00023239"/>
    </source>
</evidence>
<dbReference type="InterPro" id="IPR021115">
    <property type="entry name" value="Pyridoxal-P_BS"/>
</dbReference>
<organism evidence="8 9">
    <name type="scientific">Paenibacillus alvei</name>
    <name type="common">Bacillus alvei</name>
    <dbReference type="NCBI Taxonomy" id="44250"/>
    <lineage>
        <taxon>Bacteria</taxon>
        <taxon>Bacillati</taxon>
        <taxon>Bacillota</taxon>
        <taxon>Bacilli</taxon>
        <taxon>Bacillales</taxon>
        <taxon>Paenibacillaceae</taxon>
        <taxon>Paenibacillus</taxon>
    </lineage>
</organism>
<evidence type="ECO:0000313" key="9">
    <source>
        <dbReference type="Proteomes" id="UP000552038"/>
    </source>
</evidence>
<name>A0AAP6ZY46_PAEAL</name>
<dbReference type="InterPro" id="IPR015421">
    <property type="entry name" value="PyrdxlP-dep_Trfase_major"/>
</dbReference>
<dbReference type="PANTHER" id="PTHR11999">
    <property type="entry name" value="GROUP II PYRIDOXAL-5-PHOSPHATE DECARBOXYLASE"/>
    <property type="match status" value="1"/>
</dbReference>
<dbReference type="InterPro" id="IPR002129">
    <property type="entry name" value="PyrdxlP-dep_de-COase"/>
</dbReference>
<dbReference type="InterPro" id="IPR015422">
    <property type="entry name" value="PyrdxlP-dep_Trfase_small"/>
</dbReference>
<keyword evidence="5 7" id="KW-0456">Lyase</keyword>
<dbReference type="Gene3D" id="3.40.640.10">
    <property type="entry name" value="Type I PLP-dependent aspartate aminotransferase-like (Major domain)"/>
    <property type="match status" value="1"/>
</dbReference>
<accession>A0AAP6ZY46</accession>
<dbReference type="Gene3D" id="3.90.1150.10">
    <property type="entry name" value="Aspartate Aminotransferase, domain 1"/>
    <property type="match status" value="1"/>
</dbReference>
<dbReference type="GO" id="GO:0019752">
    <property type="term" value="P:carboxylic acid metabolic process"/>
    <property type="evidence" value="ECO:0007669"/>
    <property type="project" value="InterPro"/>
</dbReference>
<dbReference type="Pfam" id="PF00282">
    <property type="entry name" value="Pyridoxal_deC"/>
    <property type="match status" value="1"/>
</dbReference>
<reference evidence="8 9" key="1">
    <citation type="submission" date="2020-05" db="EMBL/GenBank/DDBJ databases">
        <title>Whole genome sequencing and identification of novel metabolites from Paenibacillus alvei strain JR949.</title>
        <authorList>
            <person name="Rajendhran J."/>
            <person name="Sree Pranav P."/>
            <person name="Mahalakshmi B."/>
            <person name="Karthikeyan R."/>
        </authorList>
    </citation>
    <scope>NUCLEOTIDE SEQUENCE [LARGE SCALE GENOMIC DNA]</scope>
    <source>
        <strain evidence="8 9">JR949</strain>
    </source>
</reference>